<keyword evidence="3" id="KW-1185">Reference proteome</keyword>
<feature type="compositionally biased region" description="Basic and acidic residues" evidence="1">
    <location>
        <begin position="195"/>
        <end position="205"/>
    </location>
</feature>
<dbReference type="EMBL" id="RJVU01053528">
    <property type="protein sequence ID" value="ROL33065.1"/>
    <property type="molecule type" value="Genomic_DNA"/>
</dbReference>
<gene>
    <name evidence="2" type="ORF">DPX16_5960</name>
</gene>
<feature type="compositionally biased region" description="Polar residues" evidence="1">
    <location>
        <begin position="57"/>
        <end position="67"/>
    </location>
</feature>
<protein>
    <submittedName>
        <fullName evidence="2">Uncharacterized protein</fullName>
    </submittedName>
</protein>
<feature type="compositionally biased region" description="Basic and acidic residues" evidence="1">
    <location>
        <begin position="29"/>
        <end position="42"/>
    </location>
</feature>
<organism evidence="2 3">
    <name type="scientific">Anabarilius grahami</name>
    <name type="common">Kanglang fish</name>
    <name type="synonym">Barilius grahami</name>
    <dbReference type="NCBI Taxonomy" id="495550"/>
    <lineage>
        <taxon>Eukaryota</taxon>
        <taxon>Metazoa</taxon>
        <taxon>Chordata</taxon>
        <taxon>Craniata</taxon>
        <taxon>Vertebrata</taxon>
        <taxon>Euteleostomi</taxon>
        <taxon>Actinopterygii</taxon>
        <taxon>Neopterygii</taxon>
        <taxon>Teleostei</taxon>
        <taxon>Ostariophysi</taxon>
        <taxon>Cypriniformes</taxon>
        <taxon>Xenocyprididae</taxon>
        <taxon>Xenocypridinae</taxon>
        <taxon>Xenocypridinae incertae sedis</taxon>
        <taxon>Anabarilius</taxon>
    </lineage>
</organism>
<accession>A0A3N0Y357</accession>
<dbReference type="Proteomes" id="UP000281406">
    <property type="component" value="Unassembled WGS sequence"/>
</dbReference>
<feature type="region of interest" description="Disordered" evidence="1">
    <location>
        <begin position="29"/>
        <end position="67"/>
    </location>
</feature>
<evidence type="ECO:0000256" key="1">
    <source>
        <dbReference type="SAM" id="MobiDB-lite"/>
    </source>
</evidence>
<comment type="caution">
    <text evidence="2">The sequence shown here is derived from an EMBL/GenBank/DDBJ whole genome shotgun (WGS) entry which is preliminary data.</text>
</comment>
<feature type="region of interest" description="Disordered" evidence="1">
    <location>
        <begin position="178"/>
        <end position="206"/>
    </location>
</feature>
<proteinExistence type="predicted"/>
<evidence type="ECO:0000313" key="3">
    <source>
        <dbReference type="Proteomes" id="UP000281406"/>
    </source>
</evidence>
<name>A0A3N0Y357_ANAGA</name>
<sequence length="307" mass="35447">MTTTFSIIFDKKKKKVVLKLADSKILSADRRGTQRRSSGAEERENDGEQELRRTRTASRNNRLRTSSSAQDVNRHFFYYNGFVLPHWKEVEPHRPSFLESMELWVWVLVSVGEVVINSVTRLAEHLRSRQEIGKSGILCQFDSWDPPVHSPAQTQHKKATLATNSDLKCRLTATVKQQLSTEPTTAPHRRFLQTDSKEERERESPLNHWANLQKRSICHVTYINSHDQEDFKETGSTQESLYQHGFSHNDSGPAITLAVCQPLPDIHQHRRLITQQHTALILTLNLWAVHCAVQHYHSSPSHIHWML</sequence>
<evidence type="ECO:0000313" key="2">
    <source>
        <dbReference type="EMBL" id="ROL33065.1"/>
    </source>
</evidence>
<dbReference type="AlphaFoldDB" id="A0A3N0Y357"/>
<reference evidence="2 3" key="1">
    <citation type="submission" date="2018-10" db="EMBL/GenBank/DDBJ databases">
        <title>Genome assembly for a Yunnan-Guizhou Plateau 3E fish, Anabarilius grahami (Regan), and its evolutionary and genetic applications.</title>
        <authorList>
            <person name="Jiang W."/>
        </authorList>
    </citation>
    <scope>NUCLEOTIDE SEQUENCE [LARGE SCALE GENOMIC DNA]</scope>
    <source>
        <strain evidence="2">AG-KIZ</strain>
        <tissue evidence="2">Muscle</tissue>
    </source>
</reference>